<protein>
    <submittedName>
        <fullName evidence="2">Uncharacterized protein</fullName>
    </submittedName>
</protein>
<keyword evidence="1" id="KW-0175">Coiled coil</keyword>
<reference evidence="2 3" key="1">
    <citation type="journal article" date="2008" name="BMC Genomics">
        <title>Acidithiobacillus ferrooxidans metabolism: from genome sequence to industrial applications.</title>
        <authorList>
            <person name="Valdes J."/>
            <person name="Pedroso I."/>
            <person name="Quatrini R."/>
            <person name="Dodson R.J."/>
            <person name="Tettelin H."/>
            <person name="Blake R.II."/>
            <person name="Eisen J.A."/>
            <person name="Holmes D.S."/>
        </authorList>
    </citation>
    <scope>NUCLEOTIDE SEQUENCE [LARGE SCALE GENOMIC DNA]</scope>
    <source>
        <strain evidence="3">ATCC 23270 / DSM 14882 / CIP 104768 / NCIMB 8455</strain>
    </source>
</reference>
<sequence>MNRRGFSRFLVRAVPVGLSTGPREDYVAPKSYRRDTDVGAVAKMVMAQAGKSSSLDRASALAMKPAVAAKAVTDTALVLEAVRQGAKSTTEIAARIGFQKHRVVKIVSNLVRQTVLRDLPRKPGEDRLVELADVGEHEGKTEDLAQCDVTDGPRLAAEQTQIGKGEDVDIDTITKLVTQIKADLDAVVETARRLEERAEAGEKASEELAALRETLKRLVP</sequence>
<dbReference type="STRING" id="243159.AFE_1059"/>
<keyword evidence="3" id="KW-1185">Reference proteome</keyword>
<evidence type="ECO:0000313" key="3">
    <source>
        <dbReference type="Proteomes" id="UP000001362"/>
    </source>
</evidence>
<name>B7J807_ACIF2</name>
<dbReference type="HOGENOM" id="CLU_1253688_0_0_6"/>
<dbReference type="AlphaFoldDB" id="B7J807"/>
<dbReference type="Proteomes" id="UP000001362">
    <property type="component" value="Chromosome"/>
</dbReference>
<dbReference type="KEGG" id="afr:AFE_1059"/>
<feature type="coiled-coil region" evidence="1">
    <location>
        <begin position="177"/>
        <end position="211"/>
    </location>
</feature>
<dbReference type="PaxDb" id="243159-AFE_1059"/>
<dbReference type="EMBL" id="CP001219">
    <property type="protein sequence ID" value="ACK80245.1"/>
    <property type="molecule type" value="Genomic_DNA"/>
</dbReference>
<gene>
    <name evidence="2" type="ordered locus">AFE_1059</name>
</gene>
<proteinExistence type="predicted"/>
<evidence type="ECO:0000256" key="1">
    <source>
        <dbReference type="SAM" id="Coils"/>
    </source>
</evidence>
<evidence type="ECO:0000313" key="2">
    <source>
        <dbReference type="EMBL" id="ACK80245.1"/>
    </source>
</evidence>
<organism evidence="2 3">
    <name type="scientific">Acidithiobacillus ferrooxidans (strain ATCC 23270 / DSM 14882 / CIP 104768 / NCIMB 8455)</name>
    <name type="common">Ferrobacillus ferrooxidans (strain ATCC 23270)</name>
    <dbReference type="NCBI Taxonomy" id="243159"/>
    <lineage>
        <taxon>Bacteria</taxon>
        <taxon>Pseudomonadati</taxon>
        <taxon>Pseudomonadota</taxon>
        <taxon>Acidithiobacillia</taxon>
        <taxon>Acidithiobacillales</taxon>
        <taxon>Acidithiobacillaceae</taxon>
        <taxon>Acidithiobacillus</taxon>
    </lineage>
</organism>
<accession>B7J807</accession>